<feature type="region of interest" description="Disordered" evidence="1">
    <location>
        <begin position="262"/>
        <end position="360"/>
    </location>
</feature>
<evidence type="ECO:0000256" key="1">
    <source>
        <dbReference type="SAM" id="MobiDB-lite"/>
    </source>
</evidence>
<dbReference type="OrthoDB" id="2238745at2759"/>
<dbReference type="GO" id="GO:0030674">
    <property type="term" value="F:protein-macromolecule adaptor activity"/>
    <property type="evidence" value="ECO:0007669"/>
    <property type="project" value="TreeGrafter"/>
</dbReference>
<proteinExistence type="predicted"/>
<feature type="compositionally biased region" description="Polar residues" evidence="1">
    <location>
        <begin position="126"/>
        <end position="154"/>
    </location>
</feature>
<dbReference type="GO" id="GO:0005886">
    <property type="term" value="C:plasma membrane"/>
    <property type="evidence" value="ECO:0007669"/>
    <property type="project" value="TreeGrafter"/>
</dbReference>
<organism evidence="3 4">
    <name type="scientific">Dendrothele bispora (strain CBS 962.96)</name>
    <dbReference type="NCBI Taxonomy" id="1314807"/>
    <lineage>
        <taxon>Eukaryota</taxon>
        <taxon>Fungi</taxon>
        <taxon>Dikarya</taxon>
        <taxon>Basidiomycota</taxon>
        <taxon>Agaricomycotina</taxon>
        <taxon>Agaricomycetes</taxon>
        <taxon>Agaricomycetidae</taxon>
        <taxon>Agaricales</taxon>
        <taxon>Agaricales incertae sedis</taxon>
        <taxon>Dendrothele</taxon>
    </lineage>
</organism>
<reference evidence="3 4" key="1">
    <citation type="journal article" date="2019" name="Nat. Ecol. Evol.">
        <title>Megaphylogeny resolves global patterns of mushroom evolution.</title>
        <authorList>
            <person name="Varga T."/>
            <person name="Krizsan K."/>
            <person name="Foldi C."/>
            <person name="Dima B."/>
            <person name="Sanchez-Garcia M."/>
            <person name="Sanchez-Ramirez S."/>
            <person name="Szollosi G.J."/>
            <person name="Szarkandi J.G."/>
            <person name="Papp V."/>
            <person name="Albert L."/>
            <person name="Andreopoulos W."/>
            <person name="Angelini C."/>
            <person name="Antonin V."/>
            <person name="Barry K.W."/>
            <person name="Bougher N.L."/>
            <person name="Buchanan P."/>
            <person name="Buyck B."/>
            <person name="Bense V."/>
            <person name="Catcheside P."/>
            <person name="Chovatia M."/>
            <person name="Cooper J."/>
            <person name="Damon W."/>
            <person name="Desjardin D."/>
            <person name="Finy P."/>
            <person name="Geml J."/>
            <person name="Haridas S."/>
            <person name="Hughes K."/>
            <person name="Justo A."/>
            <person name="Karasinski D."/>
            <person name="Kautmanova I."/>
            <person name="Kiss B."/>
            <person name="Kocsube S."/>
            <person name="Kotiranta H."/>
            <person name="LaButti K.M."/>
            <person name="Lechner B.E."/>
            <person name="Liimatainen K."/>
            <person name="Lipzen A."/>
            <person name="Lukacs Z."/>
            <person name="Mihaltcheva S."/>
            <person name="Morgado L.N."/>
            <person name="Niskanen T."/>
            <person name="Noordeloos M.E."/>
            <person name="Ohm R.A."/>
            <person name="Ortiz-Santana B."/>
            <person name="Ovrebo C."/>
            <person name="Racz N."/>
            <person name="Riley R."/>
            <person name="Savchenko A."/>
            <person name="Shiryaev A."/>
            <person name="Soop K."/>
            <person name="Spirin V."/>
            <person name="Szebenyi C."/>
            <person name="Tomsovsky M."/>
            <person name="Tulloss R.E."/>
            <person name="Uehling J."/>
            <person name="Grigoriev I.V."/>
            <person name="Vagvolgyi C."/>
            <person name="Papp T."/>
            <person name="Martin F.M."/>
            <person name="Miettinen O."/>
            <person name="Hibbett D.S."/>
            <person name="Nagy L.G."/>
        </authorList>
    </citation>
    <scope>NUCLEOTIDE SEQUENCE [LARGE SCALE GENOMIC DNA]</scope>
    <source>
        <strain evidence="3 4">CBS 962.96</strain>
    </source>
</reference>
<dbReference type="Pfam" id="PF00339">
    <property type="entry name" value="Arrestin_N"/>
    <property type="match status" value="1"/>
</dbReference>
<feature type="compositionally biased region" description="Basic and acidic residues" evidence="1">
    <location>
        <begin position="402"/>
        <end position="424"/>
    </location>
</feature>
<dbReference type="InterPro" id="IPR050357">
    <property type="entry name" value="Arrestin_domain-protein"/>
</dbReference>
<dbReference type="GO" id="GO:0005829">
    <property type="term" value="C:cytosol"/>
    <property type="evidence" value="ECO:0007669"/>
    <property type="project" value="TreeGrafter"/>
</dbReference>
<feature type="region of interest" description="Disordered" evidence="1">
    <location>
        <begin position="373"/>
        <end position="516"/>
    </location>
</feature>
<dbReference type="InterPro" id="IPR011021">
    <property type="entry name" value="Arrestin-like_N"/>
</dbReference>
<evidence type="ECO:0000313" key="3">
    <source>
        <dbReference type="EMBL" id="THV05159.1"/>
    </source>
</evidence>
<dbReference type="PANTHER" id="PTHR11188">
    <property type="entry name" value="ARRESTIN DOMAIN CONTAINING PROTEIN"/>
    <property type="match status" value="1"/>
</dbReference>
<dbReference type="PANTHER" id="PTHR11188:SF17">
    <property type="entry name" value="FI21816P1"/>
    <property type="match status" value="1"/>
</dbReference>
<name>A0A4S8MRC1_DENBC</name>
<dbReference type="Proteomes" id="UP000297245">
    <property type="component" value="Unassembled WGS sequence"/>
</dbReference>
<dbReference type="GO" id="GO:0070086">
    <property type="term" value="P:ubiquitin-dependent endocytosis"/>
    <property type="evidence" value="ECO:0007669"/>
    <property type="project" value="TreeGrafter"/>
</dbReference>
<feature type="region of interest" description="Disordered" evidence="1">
    <location>
        <begin position="831"/>
        <end position="884"/>
    </location>
</feature>
<dbReference type="AlphaFoldDB" id="A0A4S8MRC1"/>
<dbReference type="EMBL" id="ML179051">
    <property type="protein sequence ID" value="THV05159.1"/>
    <property type="molecule type" value="Genomic_DNA"/>
</dbReference>
<feature type="compositionally biased region" description="Polar residues" evidence="1">
    <location>
        <begin position="317"/>
        <end position="348"/>
    </location>
</feature>
<feature type="compositionally biased region" description="Basic and acidic residues" evidence="1">
    <location>
        <begin position="376"/>
        <end position="386"/>
    </location>
</feature>
<sequence length="936" mass="103630">MPGNDKPLKNSLNISLAESAVFLRTNDTSGRNRYNDSRPTMLRGLLTLELVKPTRISSIQLELQARSSIAWPEGVGAHRTDVTEVHKVYSSTQSVFKAGTNARTASMGTEFASTEDIDFEDEDASTLRNRSQGAQSPSVGTARSSSITSRPTNRSARRTSVDSWYRFRGTPSLRSDDAQSSIIENMPPTPPYSPSISTTASSSLNHIPYTTQSAVSSRAPSIHSPSITTASSLHGLGYPPSSFHGLDQVDEDSIYQEARIGWREDSQQHRERREQRQSGSFASRSRSVTSSRSIRSHSGRPSVDDVPEQAEAEAGPSNFNYESQFTSSPTSDEPHSVSTHEPSRSPSLTRGRKKRFSVSSVTSLIKDVVRIRSRSVKRDSRDESEKKRKRRSSSVFSWMSRGTERDDGDKTSISRGRTMEKDSRSPTSITDGSNSAYGVANASATNEGHSTPGINSNRQPNETDGMSVGSGARGESPTPAPSVQSGTRDGRTSRTSFRLSGILDHHKEGVDERRNEGDGWKEFKKGIYTYPICFQVPGHAPPSLEATFGSVTWRLKASVHRPGAFSSKMSTQRDVLVLSCPSEEDTEDTENIIVERHWDGQLQYLISISGRSFYVGGTIPISFTMLPLAKVRVHRLSVILEEKVEYHNNFRSVGRTDPVSTTQLLSVREEGKGRDAKHILPLESDDTNALLNSPLYPVLNLPSEEYARDEALTDMASTLMGPGPWTFHQELQLPASCRSLHPTNKNRRSNISITHLLKCIMRVERGDDQAVDEKTGKRKLFDIVVQTPVMILACRCNPEWTALPYYSEHLEDPTSIAPQCPCVTRRLEREHEMTTTDSNSPQVSPSFHGTWPEGVHRLSSDSSQVSNAETSPLHNNMTSLRNRDNLILRNSQFERLVSGQESELGESPPPYEKEIPPNSFKIGAPYQTAMFVSAVH</sequence>
<accession>A0A4S8MRC1</accession>
<evidence type="ECO:0000313" key="4">
    <source>
        <dbReference type="Proteomes" id="UP000297245"/>
    </source>
</evidence>
<dbReference type="InterPro" id="IPR011022">
    <property type="entry name" value="Arrestin_C-like"/>
</dbReference>
<feature type="domain" description="Arrestin C-terminal-like" evidence="2">
    <location>
        <begin position="598"/>
        <end position="796"/>
    </location>
</feature>
<feature type="compositionally biased region" description="Low complexity" evidence="1">
    <location>
        <begin position="277"/>
        <end position="293"/>
    </location>
</feature>
<gene>
    <name evidence="3" type="ORF">K435DRAFT_961538</name>
</gene>
<feature type="compositionally biased region" description="Polar residues" evidence="1">
    <location>
        <begin position="481"/>
        <end position="498"/>
    </location>
</feature>
<dbReference type="InterPro" id="IPR014752">
    <property type="entry name" value="Arrestin-like_C"/>
</dbReference>
<feature type="compositionally biased region" description="Basic and acidic residues" evidence="1">
    <location>
        <begin position="262"/>
        <end position="276"/>
    </location>
</feature>
<feature type="compositionally biased region" description="Polar residues" evidence="1">
    <location>
        <begin position="860"/>
        <end position="880"/>
    </location>
</feature>
<protein>
    <recommendedName>
        <fullName evidence="2">Arrestin C-terminal-like domain-containing protein</fullName>
    </recommendedName>
</protein>
<feature type="region of interest" description="Disordered" evidence="1">
    <location>
        <begin position="123"/>
        <end position="199"/>
    </location>
</feature>
<keyword evidence="4" id="KW-1185">Reference proteome</keyword>
<dbReference type="Gene3D" id="2.60.40.640">
    <property type="match status" value="1"/>
</dbReference>
<feature type="region of interest" description="Disordered" evidence="1">
    <location>
        <begin position="898"/>
        <end position="918"/>
    </location>
</feature>
<dbReference type="Pfam" id="PF02752">
    <property type="entry name" value="Arrestin_C"/>
    <property type="match status" value="1"/>
</dbReference>
<feature type="compositionally biased region" description="Basic and acidic residues" evidence="1">
    <location>
        <begin position="503"/>
        <end position="516"/>
    </location>
</feature>
<dbReference type="SMART" id="SM01017">
    <property type="entry name" value="Arrestin_C"/>
    <property type="match status" value="1"/>
</dbReference>
<dbReference type="GO" id="GO:0031625">
    <property type="term" value="F:ubiquitin protein ligase binding"/>
    <property type="evidence" value="ECO:0007669"/>
    <property type="project" value="TreeGrafter"/>
</dbReference>
<feature type="compositionally biased region" description="Polar residues" evidence="1">
    <location>
        <begin position="425"/>
        <end position="464"/>
    </location>
</feature>
<evidence type="ECO:0000259" key="2">
    <source>
        <dbReference type="SMART" id="SM01017"/>
    </source>
</evidence>
<feature type="compositionally biased region" description="Polar residues" evidence="1">
    <location>
        <begin position="835"/>
        <end position="847"/>
    </location>
</feature>